<dbReference type="EMBL" id="CAOQHR010000001">
    <property type="protein sequence ID" value="CAI6251160.1"/>
    <property type="molecule type" value="Genomic_DNA"/>
</dbReference>
<reference evidence="1" key="1">
    <citation type="submission" date="2023-01" db="EMBL/GenBank/DDBJ databases">
        <authorList>
            <person name="Van Ghelder C."/>
            <person name="Rancurel C."/>
        </authorList>
    </citation>
    <scope>NUCLEOTIDE SEQUENCE</scope>
    <source>
        <strain evidence="1">CNCM I-4278</strain>
    </source>
</reference>
<evidence type="ECO:0000313" key="2">
    <source>
        <dbReference type="Proteomes" id="UP001152607"/>
    </source>
</evidence>
<sequence>MSLMRNQIHPSKASVFLDLRFSITWKAVACFISPCGPSLCVCTLVATLHGLHLLAQVAHHSSTSPLFSCQNRHHFKSRPGDRGYRFIAVHSIWNLDHHPDCASRNHVCYACPKTLKFCQQCEYPYRERVACP</sequence>
<gene>
    <name evidence="1" type="ORF">PDIGIT_LOCUS976</name>
</gene>
<accession>A0A9W4U5C4</accession>
<proteinExistence type="predicted"/>
<comment type="caution">
    <text evidence="1">The sequence shown here is derived from an EMBL/GenBank/DDBJ whole genome shotgun (WGS) entry which is preliminary data.</text>
</comment>
<evidence type="ECO:0000313" key="1">
    <source>
        <dbReference type="EMBL" id="CAI6251160.1"/>
    </source>
</evidence>
<name>A0A9W4U5C4_9PLEO</name>
<dbReference type="Proteomes" id="UP001152607">
    <property type="component" value="Unassembled WGS sequence"/>
</dbReference>
<dbReference type="AlphaFoldDB" id="A0A9W4U5C4"/>
<keyword evidence="2" id="KW-1185">Reference proteome</keyword>
<organism evidence="1 2">
    <name type="scientific">Periconia digitata</name>
    <dbReference type="NCBI Taxonomy" id="1303443"/>
    <lineage>
        <taxon>Eukaryota</taxon>
        <taxon>Fungi</taxon>
        <taxon>Dikarya</taxon>
        <taxon>Ascomycota</taxon>
        <taxon>Pezizomycotina</taxon>
        <taxon>Dothideomycetes</taxon>
        <taxon>Pleosporomycetidae</taxon>
        <taxon>Pleosporales</taxon>
        <taxon>Massarineae</taxon>
        <taxon>Periconiaceae</taxon>
        <taxon>Periconia</taxon>
    </lineage>
</organism>
<protein>
    <submittedName>
        <fullName evidence="1">Uncharacterized protein</fullName>
    </submittedName>
</protein>